<dbReference type="InterPro" id="IPR026913">
    <property type="entry name" value="METTL24"/>
</dbReference>
<dbReference type="PANTHER" id="PTHR32026">
    <property type="entry name" value="METHYLTRANSFERASE-LIKE PROTEIN 24"/>
    <property type="match status" value="1"/>
</dbReference>
<feature type="region of interest" description="Disordered" evidence="1">
    <location>
        <begin position="48"/>
        <end position="101"/>
    </location>
</feature>
<keyword evidence="2" id="KW-1133">Transmembrane helix</keyword>
<evidence type="ECO:0000256" key="1">
    <source>
        <dbReference type="SAM" id="MobiDB-lite"/>
    </source>
</evidence>
<dbReference type="Proteomes" id="UP000516260">
    <property type="component" value="Chromosome 19"/>
</dbReference>
<protein>
    <recommendedName>
        <fullName evidence="3">Methyltransferase domain-containing protein</fullName>
    </recommendedName>
</protein>
<sequence>MDMGRERLTKGLLLRFGLLSAAVLLCIHVYLKTPWRGTPAVQMLAGPIRSSQDRRQHSGDQRDSAGPNRGVKSRVSYIRTLKRNSPATRRDGDGEELPTPCCLPRRPRRKIPRWHINLEPWATESRSLEDEAKRFLDYITTPQVPCASLAVEGAAPHRRRDAWAACLDPEYGLSRRMQSKHCRVYSFGLGMDDRVLERSLASAGCEVHCFDPGLKQLHTQQAEMWLHRLSVDWRDPNPGLGSQRQHSNTKKLATILNDFGHRQVDVLKADMESAEWKILENLLLEGVLDSVGQLLLELHLHWAGFEVAGDDASVVRYWFSLLKELERADFRLFHTRSDPIRPHIFLHRSTFNASSAYTLSWVNTGWKV</sequence>
<evidence type="ECO:0000256" key="2">
    <source>
        <dbReference type="SAM" id="Phobius"/>
    </source>
</evidence>
<feature type="compositionally biased region" description="Basic and acidic residues" evidence="1">
    <location>
        <begin position="51"/>
        <end position="63"/>
    </location>
</feature>
<gene>
    <name evidence="4" type="ORF">fugu_017453</name>
</gene>
<accession>A0A4Z2BR02</accession>
<reference evidence="4 5" key="1">
    <citation type="submission" date="2019-04" db="EMBL/GenBank/DDBJ databases">
        <title>The sequence and de novo assembly of Takifugu bimaculatus genome using PacBio and Hi-C technologies.</title>
        <authorList>
            <person name="Xu P."/>
            <person name="Liu B."/>
            <person name="Zhou Z."/>
        </authorList>
    </citation>
    <scope>NUCLEOTIDE SEQUENCE [LARGE SCALE GENOMIC DNA]</scope>
    <source>
        <strain evidence="4">TB-2018</strain>
        <tissue evidence="4">Muscle</tissue>
    </source>
</reference>
<dbReference type="Pfam" id="PF13383">
    <property type="entry name" value="Methyltransf_22"/>
    <property type="match status" value="1"/>
</dbReference>
<comment type="caution">
    <text evidence="4">The sequence shown here is derived from an EMBL/GenBank/DDBJ whole genome shotgun (WGS) entry which is preliminary data.</text>
</comment>
<keyword evidence="2" id="KW-0812">Transmembrane</keyword>
<dbReference type="EMBL" id="SWLE01000011">
    <property type="protein sequence ID" value="TNM94694.1"/>
    <property type="molecule type" value="Genomic_DNA"/>
</dbReference>
<dbReference type="AlphaFoldDB" id="A0A4Z2BR02"/>
<keyword evidence="2" id="KW-0472">Membrane</keyword>
<evidence type="ECO:0000313" key="5">
    <source>
        <dbReference type="Proteomes" id="UP000516260"/>
    </source>
</evidence>
<feature type="domain" description="Methyltransferase" evidence="3">
    <location>
        <begin position="168"/>
        <end position="300"/>
    </location>
</feature>
<name>A0A4Z2BR02_9TELE</name>
<keyword evidence="5" id="KW-1185">Reference proteome</keyword>
<organism evidence="4 5">
    <name type="scientific">Takifugu bimaculatus</name>
    <dbReference type="NCBI Taxonomy" id="433685"/>
    <lineage>
        <taxon>Eukaryota</taxon>
        <taxon>Metazoa</taxon>
        <taxon>Chordata</taxon>
        <taxon>Craniata</taxon>
        <taxon>Vertebrata</taxon>
        <taxon>Euteleostomi</taxon>
        <taxon>Actinopterygii</taxon>
        <taxon>Neopterygii</taxon>
        <taxon>Teleostei</taxon>
        <taxon>Neoteleostei</taxon>
        <taxon>Acanthomorphata</taxon>
        <taxon>Eupercaria</taxon>
        <taxon>Tetraodontiformes</taxon>
        <taxon>Tetradontoidea</taxon>
        <taxon>Tetraodontidae</taxon>
        <taxon>Takifugu</taxon>
    </lineage>
</organism>
<feature type="transmembrane region" description="Helical" evidence="2">
    <location>
        <begin position="12"/>
        <end position="31"/>
    </location>
</feature>
<dbReference type="InterPro" id="IPR025714">
    <property type="entry name" value="Methyltranfer_dom"/>
</dbReference>
<dbReference type="PANTHER" id="PTHR32026:SF20">
    <property type="entry name" value="METHYLTRANSFERASE-LIKE PROTEIN 24 ISOFORM X1"/>
    <property type="match status" value="1"/>
</dbReference>
<evidence type="ECO:0000313" key="4">
    <source>
        <dbReference type="EMBL" id="TNM94694.1"/>
    </source>
</evidence>
<proteinExistence type="predicted"/>
<evidence type="ECO:0000259" key="3">
    <source>
        <dbReference type="Pfam" id="PF13383"/>
    </source>
</evidence>